<feature type="signal peptide" evidence="1">
    <location>
        <begin position="1"/>
        <end position="20"/>
    </location>
</feature>
<dbReference type="KEGG" id="blag:BLTE_18880"/>
<sequence length="159" mass="16832">MRSAPFAAATGLALAFLAAAAEAPGHPVETVQGLILGVRIAADNPNPVRPTAPISDLNGVAQALAGCWSPPDHAEVANPPDVIFQVSYRRNGTLFGRPRTIEFSRAVTSAERGIFYQAVARALDLCSSLPFTDGLGGAVAGRTFRVVLQDRRNQRQALR</sequence>
<proteinExistence type="predicted"/>
<name>A0A348G0X0_9HYPH</name>
<feature type="chain" id="PRO_5016583327" evidence="1">
    <location>
        <begin position="21"/>
        <end position="159"/>
    </location>
</feature>
<keyword evidence="3" id="KW-1185">Reference proteome</keyword>
<accession>A0A348G0X0</accession>
<dbReference type="OrthoDB" id="7997311at2"/>
<dbReference type="RefSeq" id="WP_126399688.1">
    <property type="nucleotide sequence ID" value="NZ_AP018907.1"/>
</dbReference>
<dbReference type="EMBL" id="AP018907">
    <property type="protein sequence ID" value="BBF93203.1"/>
    <property type="molecule type" value="Genomic_DNA"/>
</dbReference>
<organism evidence="2 3">
    <name type="scientific">Blastochloris tepida</name>
    <dbReference type="NCBI Taxonomy" id="2233851"/>
    <lineage>
        <taxon>Bacteria</taxon>
        <taxon>Pseudomonadati</taxon>
        <taxon>Pseudomonadota</taxon>
        <taxon>Alphaproteobacteria</taxon>
        <taxon>Hyphomicrobiales</taxon>
        <taxon>Blastochloridaceae</taxon>
        <taxon>Blastochloris</taxon>
    </lineage>
</organism>
<reference evidence="2 3" key="1">
    <citation type="submission" date="2018-08" db="EMBL/GenBank/DDBJ databases">
        <title>Complete genome sequencing of Blastochloris tepida GI.</title>
        <authorList>
            <person name="Tsukatani Y."/>
            <person name="Mori H."/>
        </authorList>
    </citation>
    <scope>NUCLEOTIDE SEQUENCE [LARGE SCALE GENOMIC DNA]</scope>
    <source>
        <strain evidence="2 3">GI</strain>
    </source>
</reference>
<evidence type="ECO:0000313" key="2">
    <source>
        <dbReference type="EMBL" id="BBF93203.1"/>
    </source>
</evidence>
<gene>
    <name evidence="2" type="ORF">BLTE_18880</name>
</gene>
<evidence type="ECO:0000256" key="1">
    <source>
        <dbReference type="SAM" id="SignalP"/>
    </source>
</evidence>
<protein>
    <submittedName>
        <fullName evidence="2">Uncharacterized protein</fullName>
    </submittedName>
</protein>
<evidence type="ECO:0000313" key="3">
    <source>
        <dbReference type="Proteomes" id="UP000266934"/>
    </source>
</evidence>
<keyword evidence="1" id="KW-0732">Signal</keyword>
<dbReference type="AlphaFoldDB" id="A0A348G0X0"/>
<dbReference type="Proteomes" id="UP000266934">
    <property type="component" value="Chromosome"/>
</dbReference>